<sequence>MSFYIYNIVLVGTDMTNSYIYVDEQICDTLGKFIDNESSSFLSPFFVFILITYDREPYKFNAIQKGMITLLERRRDLISSTLTQDQIAEMRMIIISKIDWGNSILLLFRTFPLQDKLFAFLMSKALMEFLQNT</sequence>
<dbReference type="Proteomes" id="UP000015102">
    <property type="component" value="Unassembled WGS sequence"/>
</dbReference>
<name>T1GB49_MEGSC</name>
<protein>
    <recommendedName>
        <fullName evidence="1">Dedicator of cytokinesis N-terminal domain-containing protein</fullName>
    </recommendedName>
</protein>
<dbReference type="EMBL" id="CAQQ02129185">
    <property type="status" value="NOT_ANNOTATED_CDS"/>
    <property type="molecule type" value="Genomic_DNA"/>
</dbReference>
<dbReference type="EMBL" id="CAQQ02129184">
    <property type="status" value="NOT_ANNOTATED_CDS"/>
    <property type="molecule type" value="Genomic_DNA"/>
</dbReference>
<feature type="domain" description="Dedicator of cytokinesis N-terminal" evidence="1">
    <location>
        <begin position="54"/>
        <end position="105"/>
    </location>
</feature>
<dbReference type="Pfam" id="PF16172">
    <property type="entry name" value="DOCK_N"/>
    <property type="match status" value="1"/>
</dbReference>
<keyword evidence="3" id="KW-1185">Reference proteome</keyword>
<proteinExistence type="predicted"/>
<dbReference type="InterPro" id="IPR042455">
    <property type="entry name" value="DOCK_N_sub1"/>
</dbReference>
<dbReference type="HOGENOM" id="CLU_1909072_0_0_1"/>
<evidence type="ECO:0000313" key="3">
    <source>
        <dbReference type="Proteomes" id="UP000015102"/>
    </source>
</evidence>
<dbReference type="Gene3D" id="1.20.1270.350">
    <property type="entry name" value="Dedicator of cytokinesis N-terminal subdomain"/>
    <property type="match status" value="1"/>
</dbReference>
<dbReference type="EMBL" id="CAQQ02129182">
    <property type="status" value="NOT_ANNOTATED_CDS"/>
    <property type="molecule type" value="Genomic_DNA"/>
</dbReference>
<dbReference type="EnsemblMetazoa" id="MESCA000470-RA">
    <property type="protein sequence ID" value="MESCA000470-PA"/>
    <property type="gene ID" value="MESCA000470"/>
</dbReference>
<evidence type="ECO:0000259" key="1">
    <source>
        <dbReference type="Pfam" id="PF16172"/>
    </source>
</evidence>
<evidence type="ECO:0000313" key="2">
    <source>
        <dbReference type="EnsemblMetazoa" id="MESCA000470-PA"/>
    </source>
</evidence>
<dbReference type="STRING" id="36166.T1GB49"/>
<dbReference type="InterPro" id="IPR032376">
    <property type="entry name" value="DOCK_N"/>
</dbReference>
<organism evidence="2 3">
    <name type="scientific">Megaselia scalaris</name>
    <name type="common">Humpbacked fly</name>
    <name type="synonym">Phora scalaris</name>
    <dbReference type="NCBI Taxonomy" id="36166"/>
    <lineage>
        <taxon>Eukaryota</taxon>
        <taxon>Metazoa</taxon>
        <taxon>Ecdysozoa</taxon>
        <taxon>Arthropoda</taxon>
        <taxon>Hexapoda</taxon>
        <taxon>Insecta</taxon>
        <taxon>Pterygota</taxon>
        <taxon>Neoptera</taxon>
        <taxon>Endopterygota</taxon>
        <taxon>Diptera</taxon>
        <taxon>Brachycera</taxon>
        <taxon>Muscomorpha</taxon>
        <taxon>Platypezoidea</taxon>
        <taxon>Phoridae</taxon>
        <taxon>Megaseliini</taxon>
        <taxon>Megaselia</taxon>
    </lineage>
</organism>
<accession>T1GB49</accession>
<dbReference type="AlphaFoldDB" id="T1GB49"/>
<reference evidence="3" key="1">
    <citation type="submission" date="2013-02" db="EMBL/GenBank/DDBJ databases">
        <authorList>
            <person name="Hughes D."/>
        </authorList>
    </citation>
    <scope>NUCLEOTIDE SEQUENCE</scope>
    <source>
        <strain>Durham</strain>
        <strain evidence="3">NC isolate 2 -- Noor lab</strain>
    </source>
</reference>
<dbReference type="EMBL" id="CAQQ02129183">
    <property type="status" value="NOT_ANNOTATED_CDS"/>
    <property type="molecule type" value="Genomic_DNA"/>
</dbReference>
<reference evidence="2" key="2">
    <citation type="submission" date="2015-06" db="UniProtKB">
        <authorList>
            <consortium name="EnsemblMetazoa"/>
        </authorList>
    </citation>
    <scope>IDENTIFICATION</scope>
</reference>